<evidence type="ECO:0000313" key="1">
    <source>
        <dbReference type="EMBL" id="KAI8537401.1"/>
    </source>
</evidence>
<organism evidence="1 2">
    <name type="scientific">Rhododendron molle</name>
    <name type="common">Chinese azalea</name>
    <name type="synonym">Azalea mollis</name>
    <dbReference type="NCBI Taxonomy" id="49168"/>
    <lineage>
        <taxon>Eukaryota</taxon>
        <taxon>Viridiplantae</taxon>
        <taxon>Streptophyta</taxon>
        <taxon>Embryophyta</taxon>
        <taxon>Tracheophyta</taxon>
        <taxon>Spermatophyta</taxon>
        <taxon>Magnoliopsida</taxon>
        <taxon>eudicotyledons</taxon>
        <taxon>Gunneridae</taxon>
        <taxon>Pentapetalae</taxon>
        <taxon>asterids</taxon>
        <taxon>Ericales</taxon>
        <taxon>Ericaceae</taxon>
        <taxon>Ericoideae</taxon>
        <taxon>Rhodoreae</taxon>
        <taxon>Rhododendron</taxon>
    </lineage>
</organism>
<gene>
    <name evidence="1" type="ORF">RHMOL_Rhmol09G0020900</name>
</gene>
<evidence type="ECO:0000313" key="2">
    <source>
        <dbReference type="Proteomes" id="UP001062846"/>
    </source>
</evidence>
<dbReference type="Proteomes" id="UP001062846">
    <property type="component" value="Chromosome 9"/>
</dbReference>
<sequence length="926" mass="104393">MGVHVDEQLAGGSRGVYTFRAQGTIYHRIGSLLPYSNQRPRFLQLYIYDTDHEVENRMEESTSTNSSYLINRLLRELNELLSQHNRTISDYDLPSFNPGYEDSSTLPKIIQDKLSVSVSQQDLNSVSALNRDQAFAFHAIIETVERKENATYFIDGPGGTGKTFLYRAILASLRSQGHIALATASSGIAVTLIPGGRTAHSRFKIPLNPDRSSVCSTSKQSHLAELIRRASVILWDEATMTNRLAIEALDRTLRDIMGVEMPFGGKIMVLGGDFRQVLPVVPKGTKAETINASIAKSPLWRNVQVIRLMQNMRSVNDREFSDFLLRVGDGNEPIFDDEMMKVPASMVKPWENDRSIDKLIEEVFPNIESCAADSEYMVDRGLITPKNEAAENLNKRVNQKFSGRERVYYSFDKVENDPLNLYQQEFLNSISPGGLPLHELRLKEGASIMLLRNLDPRNGLCNGTRLLCRALKSNFIDAEILTGAFKGMSHRKIVFQLWKNCQHESAMTDEAKDVQQVLDRGKIGGGNDVSKTMAISMVILWRPIRLEYRSNKFPINVPGLMIPGGPTTATRTRRFLAFPVGKDITQLDHHDLPVLFVPHVSLCRGSHRGWLVIVGKNMTMHIYHPISGVRISLPPVDSLPKPEPGNTRMSKWYVEKAILSAIPLSSSSMDCFVLVFHGCNEMAYCKVGDVVWTAIDGPKRWRYIDAIFYKEVFYIMDHYGGICIFDANLPHPKVTELGISPPRLIPYVQKWYLVEFGGELLQILRKIDVSGDLVEFEEEDIDEGQQNNANEDDANDQEEEFDEFDYDNNYDTSIRNLINQTAGFQLFKLDMSSGLEPKWIDVKDLEGGAVFVGLNQSFALSKPILAGYKGDRIYFTDDNIGSHKLCIRSGNDIGVFNIKDSIFEPLYSTHSESTKPPAVWITPMQY</sequence>
<protein>
    <submittedName>
        <fullName evidence="1">Uncharacterized protein</fullName>
    </submittedName>
</protein>
<proteinExistence type="predicted"/>
<name>A0ACC0M8T2_RHOML</name>
<dbReference type="EMBL" id="CM046396">
    <property type="protein sequence ID" value="KAI8537401.1"/>
    <property type="molecule type" value="Genomic_DNA"/>
</dbReference>
<accession>A0ACC0M8T2</accession>
<keyword evidence="2" id="KW-1185">Reference proteome</keyword>
<comment type="caution">
    <text evidence="1">The sequence shown here is derived from an EMBL/GenBank/DDBJ whole genome shotgun (WGS) entry which is preliminary data.</text>
</comment>
<reference evidence="1" key="1">
    <citation type="submission" date="2022-02" db="EMBL/GenBank/DDBJ databases">
        <title>Plant Genome Project.</title>
        <authorList>
            <person name="Zhang R.-G."/>
        </authorList>
    </citation>
    <scope>NUCLEOTIDE SEQUENCE</scope>
    <source>
        <strain evidence="1">AT1</strain>
    </source>
</reference>